<dbReference type="Proteomes" id="UP000317894">
    <property type="component" value="Unassembled WGS sequence"/>
</dbReference>
<feature type="domain" description="Thioesterase" evidence="1">
    <location>
        <begin position="55"/>
        <end position="128"/>
    </location>
</feature>
<protein>
    <submittedName>
        <fullName evidence="2">PaaI family thioesterase</fullName>
    </submittedName>
</protein>
<evidence type="ECO:0000259" key="1">
    <source>
        <dbReference type="Pfam" id="PF03061"/>
    </source>
</evidence>
<name>A0A552UAI7_9SPHN</name>
<dbReference type="AlphaFoldDB" id="A0A552UAI7"/>
<dbReference type="CDD" id="cd03443">
    <property type="entry name" value="PaaI_thioesterase"/>
    <property type="match status" value="1"/>
</dbReference>
<dbReference type="InterPro" id="IPR006683">
    <property type="entry name" value="Thioestr_dom"/>
</dbReference>
<evidence type="ECO:0000313" key="2">
    <source>
        <dbReference type="EMBL" id="TRW15209.1"/>
    </source>
</evidence>
<evidence type="ECO:0000313" key="3">
    <source>
        <dbReference type="Proteomes" id="UP000317894"/>
    </source>
</evidence>
<dbReference type="Pfam" id="PF03061">
    <property type="entry name" value="4HBT"/>
    <property type="match status" value="1"/>
</dbReference>
<dbReference type="Gene3D" id="3.10.129.10">
    <property type="entry name" value="Hotdog Thioesterase"/>
    <property type="match status" value="1"/>
</dbReference>
<sequence>MSEVDPARRRRFIASFVAHVPHIGALGIDYVDHGDDWAELALPPRADLVGFPDLGIVSNGAVFSLIDSCAGFAVFARRGAIGHATIDLRLDYVGAPPPDATMTARMECYRLTRRIAFVRGIAHAGDPARPIANATGTFMLGDV</sequence>
<comment type="caution">
    <text evidence="2">The sequence shown here is derived from an EMBL/GenBank/DDBJ whole genome shotgun (WGS) entry which is preliminary data.</text>
</comment>
<accession>A0A552UAI7</accession>
<gene>
    <name evidence="2" type="ORF">FMM06_16395</name>
</gene>
<dbReference type="SUPFAM" id="SSF54637">
    <property type="entry name" value="Thioesterase/thiol ester dehydrase-isomerase"/>
    <property type="match status" value="1"/>
</dbReference>
<proteinExistence type="predicted"/>
<keyword evidence="3" id="KW-1185">Reference proteome</keyword>
<dbReference type="GO" id="GO:0016790">
    <property type="term" value="F:thiolester hydrolase activity"/>
    <property type="evidence" value="ECO:0007669"/>
    <property type="project" value="UniProtKB-ARBA"/>
</dbReference>
<dbReference type="RefSeq" id="WP_144335378.1">
    <property type="nucleotide sequence ID" value="NZ_VJWA01000002.1"/>
</dbReference>
<dbReference type="OrthoDB" id="9813158at2"/>
<reference evidence="2 3" key="1">
    <citation type="submission" date="2019-07" db="EMBL/GenBank/DDBJ databases">
        <title>Novel species isolated from glacier.</title>
        <authorList>
            <person name="Liu Q."/>
            <person name="Xin Y.-H."/>
        </authorList>
    </citation>
    <scope>NUCLEOTIDE SEQUENCE [LARGE SCALE GENOMIC DNA]</scope>
    <source>
        <strain evidence="2 3">LB1R16</strain>
    </source>
</reference>
<dbReference type="InterPro" id="IPR029069">
    <property type="entry name" value="HotDog_dom_sf"/>
</dbReference>
<organism evidence="2 3">
    <name type="scientific">Glacieibacterium frigidum</name>
    <dbReference type="NCBI Taxonomy" id="2593303"/>
    <lineage>
        <taxon>Bacteria</taxon>
        <taxon>Pseudomonadati</taxon>
        <taxon>Pseudomonadota</taxon>
        <taxon>Alphaproteobacteria</taxon>
        <taxon>Sphingomonadales</taxon>
        <taxon>Sphingosinicellaceae</taxon>
        <taxon>Glacieibacterium</taxon>
    </lineage>
</organism>
<dbReference type="EMBL" id="VJWA01000002">
    <property type="protein sequence ID" value="TRW15209.1"/>
    <property type="molecule type" value="Genomic_DNA"/>
</dbReference>